<protein>
    <submittedName>
        <fullName evidence="1">Uncharacterized protein</fullName>
    </submittedName>
</protein>
<sequence>MRKYFTKLKNVLYKKDANKCSENIDFVLHLV</sequence>
<organism evidence="1 2">
    <name type="scientific">Dorea formicigenerans</name>
    <dbReference type="NCBI Taxonomy" id="39486"/>
    <lineage>
        <taxon>Bacteria</taxon>
        <taxon>Bacillati</taxon>
        <taxon>Bacillota</taxon>
        <taxon>Clostridia</taxon>
        <taxon>Lachnospirales</taxon>
        <taxon>Lachnospiraceae</taxon>
        <taxon>Dorea</taxon>
    </lineage>
</organism>
<dbReference type="Proteomes" id="UP000358366">
    <property type="component" value="Unassembled WGS sequence"/>
</dbReference>
<evidence type="ECO:0000313" key="2">
    <source>
        <dbReference type="Proteomes" id="UP000358366"/>
    </source>
</evidence>
<dbReference type="AlphaFoldDB" id="A0A564UEV3"/>
<evidence type="ECO:0000313" key="1">
    <source>
        <dbReference type="EMBL" id="VUX17980.1"/>
    </source>
</evidence>
<reference evidence="1 2" key="1">
    <citation type="submission" date="2019-07" db="EMBL/GenBank/DDBJ databases">
        <authorList>
            <person name="Hibberd C M."/>
            <person name="Gehrig L. J."/>
            <person name="Chang H.-W."/>
            <person name="Venkatesh S."/>
        </authorList>
    </citation>
    <scope>NUCLEOTIDE SEQUENCE [LARGE SCALE GENOMIC DNA]</scope>
    <source>
        <strain evidence="1">Dorea_formicigenerans_SSTS_Bg7063</strain>
    </source>
</reference>
<gene>
    <name evidence="1" type="ORF">DFSSTS7063_02506</name>
</gene>
<dbReference type="EMBL" id="CABHNI010000047">
    <property type="protein sequence ID" value="VUX17980.1"/>
    <property type="molecule type" value="Genomic_DNA"/>
</dbReference>
<name>A0A564UEV3_9FIRM</name>
<proteinExistence type="predicted"/>
<accession>A0A564UEV3</accession>